<reference evidence="9 11" key="2">
    <citation type="journal article" date="2014" name="BMC Genomics">
        <title>An improved genome release (version Mt4.0) for the model legume Medicago truncatula.</title>
        <authorList>
            <person name="Tang H."/>
            <person name="Krishnakumar V."/>
            <person name="Bidwell S."/>
            <person name="Rosen B."/>
            <person name="Chan A."/>
            <person name="Zhou S."/>
            <person name="Gentzbittel L."/>
            <person name="Childs K.L."/>
            <person name="Yandell M."/>
            <person name="Gundlach H."/>
            <person name="Mayer K.F."/>
            <person name="Schwartz D.C."/>
            <person name="Town C.D."/>
        </authorList>
    </citation>
    <scope>GENOME REANNOTATION</scope>
    <source>
        <strain evidence="10 11">cv. Jemalong A17</strain>
    </source>
</reference>
<evidence type="ECO:0000256" key="7">
    <source>
        <dbReference type="SAM" id="MobiDB-lite"/>
    </source>
</evidence>
<reference evidence="9 11" key="1">
    <citation type="journal article" date="2011" name="Nature">
        <title>The Medicago genome provides insight into the evolution of rhizobial symbioses.</title>
        <authorList>
            <person name="Young N.D."/>
            <person name="Debelle F."/>
            <person name="Oldroyd G.E."/>
            <person name="Geurts R."/>
            <person name="Cannon S.B."/>
            <person name="Udvardi M.K."/>
            <person name="Benedito V.A."/>
            <person name="Mayer K.F."/>
            <person name="Gouzy J."/>
            <person name="Schoof H."/>
            <person name="Van de Peer Y."/>
            <person name="Proost S."/>
            <person name="Cook D.R."/>
            <person name="Meyers B.C."/>
            <person name="Spannagl M."/>
            <person name="Cheung F."/>
            <person name="De Mita S."/>
            <person name="Krishnakumar V."/>
            <person name="Gundlach H."/>
            <person name="Zhou S."/>
            <person name="Mudge J."/>
            <person name="Bharti A.K."/>
            <person name="Murray J.D."/>
            <person name="Naoumkina M.A."/>
            <person name="Rosen B."/>
            <person name="Silverstein K.A."/>
            <person name="Tang H."/>
            <person name="Rombauts S."/>
            <person name="Zhao P.X."/>
            <person name="Zhou P."/>
            <person name="Barbe V."/>
            <person name="Bardou P."/>
            <person name="Bechner M."/>
            <person name="Bellec A."/>
            <person name="Berger A."/>
            <person name="Berges H."/>
            <person name="Bidwell S."/>
            <person name="Bisseling T."/>
            <person name="Choisne N."/>
            <person name="Couloux A."/>
            <person name="Denny R."/>
            <person name="Deshpande S."/>
            <person name="Dai X."/>
            <person name="Doyle J.J."/>
            <person name="Dudez A.M."/>
            <person name="Farmer A.D."/>
            <person name="Fouteau S."/>
            <person name="Franken C."/>
            <person name="Gibelin C."/>
            <person name="Gish J."/>
            <person name="Goldstein S."/>
            <person name="Gonzalez A.J."/>
            <person name="Green P.J."/>
            <person name="Hallab A."/>
            <person name="Hartog M."/>
            <person name="Hua A."/>
            <person name="Humphray S.J."/>
            <person name="Jeong D.H."/>
            <person name="Jing Y."/>
            <person name="Jocker A."/>
            <person name="Kenton S.M."/>
            <person name="Kim D.J."/>
            <person name="Klee K."/>
            <person name="Lai H."/>
            <person name="Lang C."/>
            <person name="Lin S."/>
            <person name="Macmil S.L."/>
            <person name="Magdelenat G."/>
            <person name="Matthews L."/>
            <person name="McCorrison J."/>
            <person name="Monaghan E.L."/>
            <person name="Mun J.H."/>
            <person name="Najar F.Z."/>
            <person name="Nicholson C."/>
            <person name="Noirot C."/>
            <person name="O'Bleness M."/>
            <person name="Paule C.R."/>
            <person name="Poulain J."/>
            <person name="Prion F."/>
            <person name="Qin B."/>
            <person name="Qu C."/>
            <person name="Retzel E.F."/>
            <person name="Riddle C."/>
            <person name="Sallet E."/>
            <person name="Samain S."/>
            <person name="Samson N."/>
            <person name="Sanders I."/>
            <person name="Saurat O."/>
            <person name="Scarpelli C."/>
            <person name="Schiex T."/>
            <person name="Segurens B."/>
            <person name="Severin A.J."/>
            <person name="Sherrier D.J."/>
            <person name="Shi R."/>
            <person name="Sims S."/>
            <person name="Singer S.R."/>
            <person name="Sinharoy S."/>
            <person name="Sterck L."/>
            <person name="Viollet A."/>
            <person name="Wang B.B."/>
            <person name="Wang K."/>
            <person name="Wang M."/>
            <person name="Wang X."/>
            <person name="Warfsmann J."/>
            <person name="Weissenbach J."/>
            <person name="White D.D."/>
            <person name="White J.D."/>
            <person name="Wiley G.B."/>
            <person name="Wincker P."/>
            <person name="Xing Y."/>
            <person name="Yang L."/>
            <person name="Yao Z."/>
            <person name="Ying F."/>
            <person name="Zhai J."/>
            <person name="Zhou L."/>
            <person name="Zuber A."/>
            <person name="Denarie J."/>
            <person name="Dixon R.A."/>
            <person name="May G.D."/>
            <person name="Schwartz D.C."/>
            <person name="Rogers J."/>
            <person name="Quetier F."/>
            <person name="Town C.D."/>
            <person name="Roe B.A."/>
        </authorList>
    </citation>
    <scope>NUCLEOTIDE SEQUENCE [LARGE SCALE GENOMIC DNA]</scope>
    <source>
        <strain evidence="9">A17</strain>
        <strain evidence="10 11">cv. Jemalong A17</strain>
    </source>
</reference>
<dbReference type="CDD" id="cd14702">
    <property type="entry name" value="bZIP_plant_GBF1"/>
    <property type="match status" value="1"/>
</dbReference>
<organism evidence="9 11">
    <name type="scientific">Medicago truncatula</name>
    <name type="common">Barrel medic</name>
    <name type="synonym">Medicago tribuloides</name>
    <dbReference type="NCBI Taxonomy" id="3880"/>
    <lineage>
        <taxon>Eukaryota</taxon>
        <taxon>Viridiplantae</taxon>
        <taxon>Streptophyta</taxon>
        <taxon>Embryophyta</taxon>
        <taxon>Tracheophyta</taxon>
        <taxon>Spermatophyta</taxon>
        <taxon>Magnoliopsida</taxon>
        <taxon>eudicotyledons</taxon>
        <taxon>Gunneridae</taxon>
        <taxon>Pentapetalae</taxon>
        <taxon>rosids</taxon>
        <taxon>fabids</taxon>
        <taxon>Fabales</taxon>
        <taxon>Fabaceae</taxon>
        <taxon>Papilionoideae</taxon>
        <taxon>50 kb inversion clade</taxon>
        <taxon>NPAAA clade</taxon>
        <taxon>Hologalegina</taxon>
        <taxon>IRL clade</taxon>
        <taxon>Trifolieae</taxon>
        <taxon>Medicago</taxon>
    </lineage>
</organism>
<dbReference type="PaxDb" id="3880-AES65705"/>
<dbReference type="EMBL" id="CM001218">
    <property type="protein sequence ID" value="AES65705.1"/>
    <property type="molecule type" value="Genomic_DNA"/>
</dbReference>
<evidence type="ECO:0000256" key="1">
    <source>
        <dbReference type="ARBA" id="ARBA00004123"/>
    </source>
</evidence>
<dbReference type="Proteomes" id="UP000002051">
    <property type="component" value="Chromosome 2"/>
</dbReference>
<feature type="region of interest" description="Disordered" evidence="7">
    <location>
        <begin position="91"/>
        <end position="220"/>
    </location>
</feature>
<sequence>MLDGIQISGSSGFTSFTSLMGKKESIPFGRAYNFLVPQDQTPNNPMLPHCDTTMQVQNFFFSEPVCDGIFGHVAAQAFSEMVHRRNPDFNKLFARNSKPDSSLMTGESREYGNQSSSPKNDRDGTSMSATSGSMRSADGDQDDSNKDSPLSKKQKSNMITEDENPSGLAQNLGTAVKESDTDLDVDTQLKNMEDDERRKERKRLSNRKSAKRSKIKKQKEYEEQCQKINTLKDENSVLTHTLTELSEKCLELTDENDSIEEELVRMYGPESIADLLHMKPT</sequence>
<dbReference type="InterPro" id="IPR046347">
    <property type="entry name" value="bZIP_sf"/>
</dbReference>
<dbReference type="AlphaFoldDB" id="G7IST9"/>
<dbReference type="GO" id="GO:0005634">
    <property type="term" value="C:nucleus"/>
    <property type="evidence" value="ECO:0000318"/>
    <property type="project" value="GO_Central"/>
</dbReference>
<evidence type="ECO:0000256" key="2">
    <source>
        <dbReference type="ARBA" id="ARBA00007163"/>
    </source>
</evidence>
<dbReference type="PROSITE" id="PS50217">
    <property type="entry name" value="BZIP"/>
    <property type="match status" value="1"/>
</dbReference>
<feature type="compositionally biased region" description="Polar residues" evidence="7">
    <location>
        <begin position="99"/>
        <end position="118"/>
    </location>
</feature>
<dbReference type="SMART" id="SM00338">
    <property type="entry name" value="BRLZ"/>
    <property type="match status" value="1"/>
</dbReference>
<dbReference type="GO" id="GO:0003700">
    <property type="term" value="F:DNA-binding transcription factor activity"/>
    <property type="evidence" value="ECO:0007669"/>
    <property type="project" value="InterPro"/>
</dbReference>
<protein>
    <submittedName>
        <fullName evidence="9">BZIP transcription factor</fullName>
    </submittedName>
</protein>
<dbReference type="Pfam" id="PF00170">
    <property type="entry name" value="bZIP_1"/>
    <property type="match status" value="1"/>
</dbReference>
<feature type="compositionally biased region" description="Basic residues" evidence="7">
    <location>
        <begin position="199"/>
        <end position="217"/>
    </location>
</feature>
<evidence type="ECO:0000259" key="8">
    <source>
        <dbReference type="PROSITE" id="PS50217"/>
    </source>
</evidence>
<dbReference type="EnsemblPlants" id="AES65705">
    <property type="protein sequence ID" value="AES65705"/>
    <property type="gene ID" value="MTR_2g045670"/>
</dbReference>
<evidence type="ECO:0000256" key="5">
    <source>
        <dbReference type="ARBA" id="ARBA00023163"/>
    </source>
</evidence>
<feature type="compositionally biased region" description="Polar residues" evidence="7">
    <location>
        <begin position="125"/>
        <end position="134"/>
    </location>
</feature>
<dbReference type="OMA" id="MYGTESI"/>
<keyword evidence="3" id="KW-0805">Transcription regulation</keyword>
<dbReference type="GO" id="GO:0043565">
    <property type="term" value="F:sequence-specific DNA binding"/>
    <property type="evidence" value="ECO:0000318"/>
    <property type="project" value="GO_Central"/>
</dbReference>
<name>G7IST9_MEDTR</name>
<reference evidence="10" key="3">
    <citation type="submission" date="2015-04" db="UniProtKB">
        <authorList>
            <consortium name="EnsemblPlants"/>
        </authorList>
    </citation>
    <scope>IDENTIFICATION</scope>
    <source>
        <strain evidence="10">cv. Jemalong A17</strain>
    </source>
</reference>
<evidence type="ECO:0000256" key="4">
    <source>
        <dbReference type="ARBA" id="ARBA00023125"/>
    </source>
</evidence>
<keyword evidence="6" id="KW-0539">Nucleus</keyword>
<evidence type="ECO:0000313" key="10">
    <source>
        <dbReference type="EnsemblPlants" id="AES65705"/>
    </source>
</evidence>
<dbReference type="PANTHER" id="PTHR45967">
    <property type="entry name" value="G-BOX-BINDING FACTOR 3-RELATED"/>
    <property type="match status" value="1"/>
</dbReference>
<dbReference type="PANTHER" id="PTHR45967:SF38">
    <property type="entry name" value="G-BOX-BINDING FACTOR 2"/>
    <property type="match status" value="1"/>
</dbReference>
<keyword evidence="4" id="KW-0238">DNA-binding</keyword>
<dbReference type="InterPro" id="IPR044827">
    <property type="entry name" value="GBF-like"/>
</dbReference>
<comment type="subcellular location">
    <subcellularLocation>
        <location evidence="1">Nucleus</location>
    </subcellularLocation>
</comment>
<feature type="domain" description="BZIP" evidence="8">
    <location>
        <begin position="196"/>
        <end position="259"/>
    </location>
</feature>
<comment type="similarity">
    <text evidence="2">Belongs to the bZIP family.</text>
</comment>
<proteinExistence type="inferred from homology"/>
<dbReference type="HOGENOM" id="CLU_089780_0_0_1"/>
<dbReference type="InterPro" id="IPR045314">
    <property type="entry name" value="bZIP_plant_GBF1"/>
</dbReference>
<keyword evidence="11" id="KW-1185">Reference proteome</keyword>
<accession>G7IST9</accession>
<evidence type="ECO:0000313" key="9">
    <source>
        <dbReference type="EMBL" id="AES65705.1"/>
    </source>
</evidence>
<evidence type="ECO:0000256" key="3">
    <source>
        <dbReference type="ARBA" id="ARBA00023015"/>
    </source>
</evidence>
<keyword evidence="5" id="KW-0804">Transcription</keyword>
<dbReference type="SUPFAM" id="SSF57959">
    <property type="entry name" value="Leucine zipper domain"/>
    <property type="match status" value="1"/>
</dbReference>
<dbReference type="STRING" id="3880.G7IST9"/>
<evidence type="ECO:0000256" key="6">
    <source>
        <dbReference type="ARBA" id="ARBA00023242"/>
    </source>
</evidence>
<dbReference type="GO" id="GO:0006355">
    <property type="term" value="P:regulation of DNA-templated transcription"/>
    <property type="evidence" value="ECO:0000318"/>
    <property type="project" value="GO_Central"/>
</dbReference>
<evidence type="ECO:0000313" key="11">
    <source>
        <dbReference type="Proteomes" id="UP000002051"/>
    </source>
</evidence>
<dbReference type="InterPro" id="IPR004827">
    <property type="entry name" value="bZIP"/>
</dbReference>
<gene>
    <name evidence="9" type="ordered locus">MTR_2g045670</name>
</gene>